<evidence type="ECO:0000313" key="3">
    <source>
        <dbReference type="Proteomes" id="UP000609879"/>
    </source>
</evidence>
<feature type="region of interest" description="Disordered" evidence="1">
    <location>
        <begin position="52"/>
        <end position="89"/>
    </location>
</feature>
<feature type="region of interest" description="Disordered" evidence="1">
    <location>
        <begin position="1"/>
        <end position="36"/>
    </location>
</feature>
<gene>
    <name evidence="2" type="ORF">Ade02nite_14830</name>
</gene>
<name>A0ABQ3XYM7_9ACTN</name>
<sequence length="89" mass="9669">MQQEKAEANESDNAASSGGQAAVGGVLRPGGTVPRSGFYKLSCALRRKHLRRSTTFPSCPHDDPRHYWRLVSDTNGPKFVDPDDAPVDS</sequence>
<feature type="compositionally biased region" description="Low complexity" evidence="1">
    <location>
        <begin position="11"/>
        <end position="26"/>
    </location>
</feature>
<organism evidence="2 3">
    <name type="scientific">Paractinoplanes deccanensis</name>
    <dbReference type="NCBI Taxonomy" id="113561"/>
    <lineage>
        <taxon>Bacteria</taxon>
        <taxon>Bacillati</taxon>
        <taxon>Actinomycetota</taxon>
        <taxon>Actinomycetes</taxon>
        <taxon>Micromonosporales</taxon>
        <taxon>Micromonosporaceae</taxon>
        <taxon>Paractinoplanes</taxon>
    </lineage>
</organism>
<evidence type="ECO:0000256" key="1">
    <source>
        <dbReference type="SAM" id="MobiDB-lite"/>
    </source>
</evidence>
<evidence type="ECO:0000313" key="2">
    <source>
        <dbReference type="EMBL" id="GID72842.1"/>
    </source>
</evidence>
<protein>
    <submittedName>
        <fullName evidence="2">Uncharacterized protein</fullName>
    </submittedName>
</protein>
<comment type="caution">
    <text evidence="2">The sequence shown here is derived from an EMBL/GenBank/DDBJ whole genome shotgun (WGS) entry which is preliminary data.</text>
</comment>
<keyword evidence="3" id="KW-1185">Reference proteome</keyword>
<dbReference type="EMBL" id="BOMI01000021">
    <property type="protein sequence ID" value="GID72842.1"/>
    <property type="molecule type" value="Genomic_DNA"/>
</dbReference>
<accession>A0ABQ3XYM7</accession>
<reference evidence="2 3" key="1">
    <citation type="submission" date="2021-01" db="EMBL/GenBank/DDBJ databases">
        <title>Whole genome shotgun sequence of Actinoplanes deccanensis NBRC 13994.</title>
        <authorList>
            <person name="Komaki H."/>
            <person name="Tamura T."/>
        </authorList>
    </citation>
    <scope>NUCLEOTIDE SEQUENCE [LARGE SCALE GENOMIC DNA]</scope>
    <source>
        <strain evidence="2 3">NBRC 13994</strain>
    </source>
</reference>
<proteinExistence type="predicted"/>
<dbReference type="RefSeq" id="WP_203760770.1">
    <property type="nucleotide sequence ID" value="NZ_BAAABO010000006.1"/>
</dbReference>
<dbReference type="Proteomes" id="UP000609879">
    <property type="component" value="Unassembled WGS sequence"/>
</dbReference>